<feature type="domain" description="PNPLA" evidence="6">
    <location>
        <begin position="35"/>
        <end position="126"/>
    </location>
</feature>
<dbReference type="PANTHER" id="PTHR24139">
    <property type="entry name" value="CALCIUM-INDEPENDENT PHOSPHOLIPASE A2"/>
    <property type="match status" value="1"/>
</dbReference>
<dbReference type="GO" id="GO:0005739">
    <property type="term" value="C:mitochondrion"/>
    <property type="evidence" value="ECO:0007669"/>
    <property type="project" value="TreeGrafter"/>
</dbReference>
<dbReference type="Pfam" id="PF01734">
    <property type="entry name" value="Patatin"/>
    <property type="match status" value="1"/>
</dbReference>
<keyword evidence="8" id="KW-1185">Reference proteome</keyword>
<dbReference type="PANTHER" id="PTHR24139:SF34">
    <property type="entry name" value="85_88 KDA CALCIUM-INDEPENDENT PHOSPHOLIPASE A2"/>
    <property type="match status" value="1"/>
</dbReference>
<evidence type="ECO:0000256" key="3">
    <source>
        <dbReference type="ARBA" id="ARBA00023043"/>
    </source>
</evidence>
<gene>
    <name evidence="7" type="ORF">AM593_01375</name>
</gene>
<comment type="caution">
    <text evidence="5">Lacks conserved residue(s) required for the propagation of feature annotation.</text>
</comment>
<feature type="short sequence motif" description="GXSXG" evidence="5">
    <location>
        <begin position="71"/>
        <end position="75"/>
    </location>
</feature>
<feature type="non-terminal residue" evidence="7">
    <location>
        <position position="1"/>
    </location>
</feature>
<protein>
    <recommendedName>
        <fullName evidence="6">PNPLA domain-containing protein</fullName>
    </recommendedName>
</protein>
<keyword evidence="1" id="KW-0677">Repeat</keyword>
<dbReference type="SUPFAM" id="SSF52151">
    <property type="entry name" value="FabD/lysophospholipase-like"/>
    <property type="match status" value="1"/>
</dbReference>
<evidence type="ECO:0000259" key="6">
    <source>
        <dbReference type="PROSITE" id="PS51635"/>
    </source>
</evidence>
<dbReference type="InterPro" id="IPR016035">
    <property type="entry name" value="Acyl_Trfase/lysoPLipase"/>
</dbReference>
<dbReference type="PROSITE" id="PS51635">
    <property type="entry name" value="PNPLA"/>
    <property type="match status" value="1"/>
</dbReference>
<keyword evidence="3" id="KW-0040">ANK repeat</keyword>
<dbReference type="InterPro" id="IPR047148">
    <property type="entry name" value="PLPL9"/>
</dbReference>
<proteinExistence type="predicted"/>
<evidence type="ECO:0000256" key="2">
    <source>
        <dbReference type="ARBA" id="ARBA00022801"/>
    </source>
</evidence>
<dbReference type="InterPro" id="IPR002641">
    <property type="entry name" value="PNPLA_dom"/>
</dbReference>
<dbReference type="Proteomes" id="UP000266721">
    <property type="component" value="Unassembled WGS sequence"/>
</dbReference>
<evidence type="ECO:0000313" key="7">
    <source>
        <dbReference type="EMBL" id="OPL20651.1"/>
    </source>
</evidence>
<accession>A0A409V713</accession>
<evidence type="ECO:0000256" key="1">
    <source>
        <dbReference type="ARBA" id="ARBA00022737"/>
    </source>
</evidence>
<keyword evidence="4" id="KW-0443">Lipid metabolism</keyword>
<dbReference type="Gene3D" id="3.40.1090.10">
    <property type="entry name" value="Cytosolic phospholipase A2 catalytic domain"/>
    <property type="match status" value="1"/>
</dbReference>
<feature type="short sequence motif" description="GXGXXG" evidence="5">
    <location>
        <begin position="39"/>
        <end position="44"/>
    </location>
</feature>
<feature type="non-terminal residue" evidence="7">
    <location>
        <position position="126"/>
    </location>
</feature>
<dbReference type="EMBL" id="KV603061">
    <property type="protein sequence ID" value="OPL20651.1"/>
    <property type="molecule type" value="Genomic_DNA"/>
</dbReference>
<dbReference type="GO" id="GO:0047499">
    <property type="term" value="F:calcium-independent phospholipase A2 activity"/>
    <property type="evidence" value="ECO:0007669"/>
    <property type="project" value="InterPro"/>
</dbReference>
<organism evidence="7 8">
    <name type="scientific">Mytilus galloprovincialis</name>
    <name type="common">Mediterranean mussel</name>
    <dbReference type="NCBI Taxonomy" id="29158"/>
    <lineage>
        <taxon>Eukaryota</taxon>
        <taxon>Metazoa</taxon>
        <taxon>Spiralia</taxon>
        <taxon>Lophotrochozoa</taxon>
        <taxon>Mollusca</taxon>
        <taxon>Bivalvia</taxon>
        <taxon>Autobranchia</taxon>
        <taxon>Pteriomorphia</taxon>
        <taxon>Mytilida</taxon>
        <taxon>Mytiloidea</taxon>
        <taxon>Mytilidae</taxon>
        <taxon>Mytilinae</taxon>
        <taxon>Mytilus</taxon>
    </lineage>
</organism>
<evidence type="ECO:0000256" key="5">
    <source>
        <dbReference type="PROSITE-ProRule" id="PRU01161"/>
    </source>
</evidence>
<dbReference type="AlphaFoldDB" id="A0A409V713"/>
<evidence type="ECO:0000313" key="8">
    <source>
        <dbReference type="Proteomes" id="UP000266721"/>
    </source>
</evidence>
<dbReference type="GO" id="GO:2000304">
    <property type="term" value="P:positive regulation of ceramide biosynthetic process"/>
    <property type="evidence" value="ECO:0007669"/>
    <property type="project" value="TreeGrafter"/>
</dbReference>
<dbReference type="GO" id="GO:0006629">
    <property type="term" value="P:lipid metabolic process"/>
    <property type="evidence" value="ECO:0007669"/>
    <property type="project" value="UniProtKB-KW"/>
</dbReference>
<keyword evidence="2" id="KW-0378">Hydrolase</keyword>
<name>A0A409V713_MYTGA</name>
<reference evidence="7 8" key="1">
    <citation type="journal article" date="2016" name="PLoS ONE">
        <title>A First Insight into the Genome of the Filter-Feeder Mussel Mytilus galloprovincialis.</title>
        <authorList>
            <person name="Murgarella M."/>
            <person name="Puiu D."/>
            <person name="Novoa B."/>
            <person name="Figueras A."/>
            <person name="Posada D."/>
            <person name="Canchaya C."/>
        </authorList>
    </citation>
    <scope>NUCLEOTIDE SEQUENCE [LARGE SCALE GENOMIC DNA]</scope>
    <source>
        <tissue evidence="7">Muscle</tissue>
    </source>
</reference>
<dbReference type="GO" id="GO:0052816">
    <property type="term" value="F:long-chain fatty acyl-CoA hydrolase activity"/>
    <property type="evidence" value="ECO:0007669"/>
    <property type="project" value="TreeGrafter"/>
</dbReference>
<sequence length="126" mass="13927">LFACFVAIVDEMMSSFRDPDQDDDTTSSLDKHRVLCLDGGGIRGIILIQLLIAIEDAAGIPIKECFDWISGTSTGALLALGIATGFSDLLCQAINIFIFTQPMVMFWDNRYENMTMGCMNMEIFQA</sequence>
<evidence type="ECO:0000256" key="4">
    <source>
        <dbReference type="ARBA" id="ARBA00023098"/>
    </source>
</evidence>